<sequence>MATPLRPPVPEYIQYGQRVLTTRRSDYQHIVIAEDERLGRVLYLDDDLQIAEADQPYNRAMVEPLDRHGCLGRVLILGGGDGGVLREAIAGGADEAILVDIDQAVIELCRQYLPRLCGDAFEAPQARVVVDDALTWLHREDVYDGIIYDLTMEPFSNAQGRTEFIDQTLALAGQRLRPGGTFTMQCCGSNEPALREEIRQGLEQRFESWEDKTVSIPSYDVDWVFAWARHPRQRT</sequence>
<feature type="binding site" evidence="5">
    <location>
        <position position="28"/>
    </location>
    <ligand>
        <name>S-methyl-5'-thioadenosine</name>
        <dbReference type="ChEBI" id="CHEBI:17509"/>
    </ligand>
</feature>
<keyword evidence="3 5" id="KW-0745">Spermidine biosynthesis</keyword>
<evidence type="ECO:0000256" key="3">
    <source>
        <dbReference type="ARBA" id="ARBA00023066"/>
    </source>
</evidence>
<dbReference type="Pfam" id="PF01564">
    <property type="entry name" value="Spermine_synth"/>
    <property type="match status" value="1"/>
</dbReference>
<dbReference type="InterPro" id="IPR035246">
    <property type="entry name" value="Spermidine_synt_N"/>
</dbReference>
<dbReference type="PROSITE" id="PS51006">
    <property type="entry name" value="PABS_2"/>
    <property type="match status" value="1"/>
</dbReference>
<evidence type="ECO:0000256" key="2">
    <source>
        <dbReference type="ARBA" id="ARBA00022679"/>
    </source>
</evidence>
<comment type="pathway">
    <text evidence="5">Amine and polyamine biosynthesis; spermidine biosynthesis; spermidine from putrescine: step 1/1.</text>
</comment>
<dbReference type="InterPro" id="IPR001045">
    <property type="entry name" value="Spermi_synthase"/>
</dbReference>
<dbReference type="InterPro" id="IPR015576">
    <property type="entry name" value="Spermine_synthase_animal"/>
</dbReference>
<reference evidence="8 9" key="1">
    <citation type="submission" date="2018-10" db="EMBL/GenBank/DDBJ databases">
        <title>Genomic Encyclopedia of Type Strains, Phase IV (KMG-IV): sequencing the most valuable type-strain genomes for metagenomic binning, comparative biology and taxonomic classification.</title>
        <authorList>
            <person name="Goeker M."/>
        </authorList>
    </citation>
    <scope>NUCLEOTIDE SEQUENCE [LARGE SCALE GENOMIC DNA]</scope>
    <source>
        <strain evidence="8 9">DSM 12769</strain>
    </source>
</reference>
<dbReference type="PANTHER" id="PTHR46315:SF1">
    <property type="entry name" value="SPERMINE SYNTHASE"/>
    <property type="match status" value="1"/>
</dbReference>
<dbReference type="EC" id="2.5.1.16" evidence="5"/>
<feature type="active site" description="Proton acceptor" evidence="5 6">
    <location>
        <position position="149"/>
    </location>
</feature>
<dbReference type="UniPathway" id="UPA00248">
    <property type="reaction ID" value="UER00314"/>
</dbReference>
<dbReference type="InterPro" id="IPR030373">
    <property type="entry name" value="PABS_CS"/>
</dbReference>
<dbReference type="RefSeq" id="WP_121441826.1">
    <property type="nucleotide sequence ID" value="NZ_RCDA01000001.1"/>
</dbReference>
<keyword evidence="9" id="KW-1185">Reference proteome</keyword>
<feature type="binding site" evidence="5">
    <location>
        <position position="100"/>
    </location>
    <ligand>
        <name>S-methyl-5'-thioadenosine</name>
        <dbReference type="ChEBI" id="CHEBI:17509"/>
    </ligand>
</feature>
<dbReference type="GO" id="GO:0004766">
    <property type="term" value="F:spermidine synthase activity"/>
    <property type="evidence" value="ECO:0007669"/>
    <property type="project" value="UniProtKB-UniRule"/>
</dbReference>
<organism evidence="8 9">
    <name type="scientific">Alkalispirillum mobile</name>
    <dbReference type="NCBI Taxonomy" id="85925"/>
    <lineage>
        <taxon>Bacteria</taxon>
        <taxon>Pseudomonadati</taxon>
        <taxon>Pseudomonadota</taxon>
        <taxon>Gammaproteobacteria</taxon>
        <taxon>Chromatiales</taxon>
        <taxon>Ectothiorhodospiraceae</taxon>
        <taxon>Alkalispirillum</taxon>
    </lineage>
</organism>
<comment type="subunit">
    <text evidence="5">Homodimer or homotetramer.</text>
</comment>
<accession>A0A498CGF9</accession>
<dbReference type="CDD" id="cd02440">
    <property type="entry name" value="AdoMet_MTases"/>
    <property type="match status" value="1"/>
</dbReference>
<evidence type="ECO:0000313" key="9">
    <source>
        <dbReference type="Proteomes" id="UP000275461"/>
    </source>
</evidence>
<keyword evidence="4 5" id="KW-0620">Polyamine biosynthesis</keyword>
<evidence type="ECO:0000313" key="8">
    <source>
        <dbReference type="EMBL" id="RLK51411.1"/>
    </source>
</evidence>
<dbReference type="HAMAP" id="MF_00198">
    <property type="entry name" value="Spermidine_synth"/>
    <property type="match status" value="1"/>
</dbReference>
<evidence type="ECO:0000259" key="7">
    <source>
        <dbReference type="PROSITE" id="PS51006"/>
    </source>
</evidence>
<gene>
    <name evidence="5" type="primary">speE</name>
    <name evidence="8" type="ORF">DFR31_1347</name>
</gene>
<protein>
    <recommendedName>
        <fullName evidence="5">Polyamine aminopropyltransferase</fullName>
    </recommendedName>
    <alternativeName>
        <fullName evidence="5">Putrescine aminopropyltransferase</fullName>
        <shortName evidence="5">PAPT</shortName>
    </alternativeName>
    <alternativeName>
        <fullName evidence="5">Spermidine synthase</fullName>
        <shortName evidence="5">SPDS</shortName>
        <shortName evidence="5">SPDSY</shortName>
        <ecNumber evidence="5">2.5.1.16</ecNumber>
    </alternativeName>
</protein>
<comment type="function">
    <text evidence="5">Catalyzes the irreversible transfer of a propylamine group from the amino donor S-adenosylmethioninamine (decarboxy-AdoMet) to putrescine (1,4-diaminobutane) to yield spermidine.</text>
</comment>
<comment type="caution">
    <text evidence="5">Lacks conserved residue(s) required for the propagation of feature annotation.</text>
</comment>
<evidence type="ECO:0000256" key="6">
    <source>
        <dbReference type="PROSITE-ProRule" id="PRU00354"/>
    </source>
</evidence>
<dbReference type="PROSITE" id="PS01330">
    <property type="entry name" value="PABS_1"/>
    <property type="match status" value="1"/>
</dbReference>
<dbReference type="SUPFAM" id="SSF53335">
    <property type="entry name" value="S-adenosyl-L-methionine-dependent methyltransferases"/>
    <property type="match status" value="1"/>
</dbReference>
<dbReference type="PANTHER" id="PTHR46315">
    <property type="entry name" value="SPERMINE SYNTHASE"/>
    <property type="match status" value="1"/>
</dbReference>
<dbReference type="InterPro" id="IPR030374">
    <property type="entry name" value="PABS"/>
</dbReference>
<evidence type="ECO:0000256" key="4">
    <source>
        <dbReference type="ARBA" id="ARBA00023115"/>
    </source>
</evidence>
<comment type="catalytic activity">
    <reaction evidence="5">
        <text>S-adenosyl 3-(methylsulfanyl)propylamine + putrescine = S-methyl-5'-thioadenosine + spermidine + H(+)</text>
        <dbReference type="Rhea" id="RHEA:12721"/>
        <dbReference type="ChEBI" id="CHEBI:15378"/>
        <dbReference type="ChEBI" id="CHEBI:17509"/>
        <dbReference type="ChEBI" id="CHEBI:57443"/>
        <dbReference type="ChEBI" id="CHEBI:57834"/>
        <dbReference type="ChEBI" id="CHEBI:326268"/>
        <dbReference type="EC" id="2.5.1.16"/>
    </reaction>
</comment>
<dbReference type="GO" id="GO:0006597">
    <property type="term" value="P:spermine biosynthetic process"/>
    <property type="evidence" value="ECO:0007669"/>
    <property type="project" value="InterPro"/>
</dbReference>
<dbReference type="InterPro" id="IPR029063">
    <property type="entry name" value="SAM-dependent_MTases_sf"/>
</dbReference>
<dbReference type="Gene3D" id="3.40.50.150">
    <property type="entry name" value="Vaccinia Virus protein VP39"/>
    <property type="match status" value="1"/>
</dbReference>
<feature type="binding site" evidence="5">
    <location>
        <position position="81"/>
    </location>
    <ligand>
        <name>spermidine</name>
        <dbReference type="ChEBI" id="CHEBI:57834"/>
    </ligand>
</feature>
<keyword evidence="2 5" id="KW-0808">Transferase</keyword>
<dbReference type="Proteomes" id="UP000275461">
    <property type="component" value="Unassembled WGS sequence"/>
</dbReference>
<dbReference type="OrthoDB" id="5972275at2"/>
<dbReference type="Gene3D" id="2.30.140.10">
    <property type="entry name" value="Spermidine synthase, tetramerisation domain"/>
    <property type="match status" value="1"/>
</dbReference>
<evidence type="ECO:0000256" key="1">
    <source>
        <dbReference type="ARBA" id="ARBA00007867"/>
    </source>
</evidence>
<comment type="similarity">
    <text evidence="1 5">Belongs to the spermidine/spermine synthase family.</text>
</comment>
<feature type="binding site" evidence="5">
    <location>
        <begin position="132"/>
        <end position="133"/>
    </location>
    <ligand>
        <name>S-methyl-5'-thioadenosine</name>
        <dbReference type="ChEBI" id="CHEBI:17509"/>
    </ligand>
</feature>
<proteinExistence type="inferred from homology"/>
<dbReference type="GO" id="GO:0008295">
    <property type="term" value="P:spermidine biosynthetic process"/>
    <property type="evidence" value="ECO:0007669"/>
    <property type="project" value="UniProtKB-UniRule"/>
</dbReference>
<feature type="domain" description="PABS" evidence="7">
    <location>
        <begin position="2"/>
        <end position="230"/>
    </location>
</feature>
<dbReference type="Pfam" id="PF17284">
    <property type="entry name" value="Spermine_synt_N"/>
    <property type="match status" value="1"/>
</dbReference>
<dbReference type="InterPro" id="IPR037163">
    <property type="entry name" value="Spermidine_synt_N_sf"/>
</dbReference>
<evidence type="ECO:0000256" key="5">
    <source>
        <dbReference type="HAMAP-Rule" id="MF_00198"/>
    </source>
</evidence>
<name>A0A498CGF9_9GAMM</name>
<dbReference type="GO" id="GO:0016768">
    <property type="term" value="F:spermine synthase activity"/>
    <property type="evidence" value="ECO:0007669"/>
    <property type="project" value="InterPro"/>
</dbReference>
<dbReference type="AlphaFoldDB" id="A0A498CGF9"/>
<comment type="caution">
    <text evidence="8">The sequence shown here is derived from an EMBL/GenBank/DDBJ whole genome shotgun (WGS) entry which is preliminary data.</text>
</comment>
<dbReference type="EMBL" id="RCDA01000001">
    <property type="protein sequence ID" value="RLK51411.1"/>
    <property type="molecule type" value="Genomic_DNA"/>
</dbReference>